<comment type="caution">
    <text evidence="2">The sequence shown here is derived from an EMBL/GenBank/DDBJ whole genome shotgun (WGS) entry which is preliminary data.</text>
</comment>
<evidence type="ECO:0000259" key="1">
    <source>
        <dbReference type="Pfam" id="PF20720"/>
    </source>
</evidence>
<dbReference type="EMBL" id="CAJPWZ010001189">
    <property type="protein sequence ID" value="CAG2209503.1"/>
    <property type="molecule type" value="Genomic_DNA"/>
</dbReference>
<proteinExistence type="predicted"/>
<dbReference type="Proteomes" id="UP000683360">
    <property type="component" value="Unassembled WGS sequence"/>
</dbReference>
<dbReference type="AlphaFoldDB" id="A0A8S3RTA8"/>
<gene>
    <name evidence="2" type="ORF">MEDL_23630</name>
</gene>
<keyword evidence="3" id="KW-1185">Reference proteome</keyword>
<evidence type="ECO:0000313" key="3">
    <source>
        <dbReference type="Proteomes" id="UP000683360"/>
    </source>
</evidence>
<name>A0A8S3RTA8_MYTED</name>
<organism evidence="2 3">
    <name type="scientific">Mytilus edulis</name>
    <name type="common">Blue mussel</name>
    <dbReference type="NCBI Taxonomy" id="6550"/>
    <lineage>
        <taxon>Eukaryota</taxon>
        <taxon>Metazoa</taxon>
        <taxon>Spiralia</taxon>
        <taxon>Lophotrochozoa</taxon>
        <taxon>Mollusca</taxon>
        <taxon>Bivalvia</taxon>
        <taxon>Autobranchia</taxon>
        <taxon>Pteriomorphia</taxon>
        <taxon>Mytilida</taxon>
        <taxon>Mytiloidea</taxon>
        <taxon>Mytilidae</taxon>
        <taxon>Mytilinae</taxon>
        <taxon>Mytilus</taxon>
    </lineage>
</organism>
<protein>
    <recommendedName>
        <fullName evidence="1">Novel STAND NTPase 3 domain-containing protein</fullName>
    </recommendedName>
</protein>
<feature type="domain" description="Novel STAND NTPase 3" evidence="1">
    <location>
        <begin position="2"/>
        <end position="94"/>
    </location>
</feature>
<reference evidence="2" key="1">
    <citation type="submission" date="2021-03" db="EMBL/GenBank/DDBJ databases">
        <authorList>
            <person name="Bekaert M."/>
        </authorList>
    </citation>
    <scope>NUCLEOTIDE SEQUENCE</scope>
</reference>
<evidence type="ECO:0000313" key="2">
    <source>
        <dbReference type="EMBL" id="CAG2209503.1"/>
    </source>
</evidence>
<accession>A0A8S3RTA8</accession>
<dbReference type="Pfam" id="PF20720">
    <property type="entry name" value="nSTAND3"/>
    <property type="match status" value="1"/>
</dbReference>
<dbReference type="InterPro" id="IPR049050">
    <property type="entry name" value="nSTAND3"/>
</dbReference>
<sequence length="153" mass="18094">MDLRNYFNPERKQIFVFDDVYGKYMLEQQKKETWYTLSNELYTILHKKTVKIVLSCRTHIFKQVKKDDILCRNVCNMLSDEHLLTVDERILMVDKYLPADVSACLQLTDYFSKYDFSPLLCKLSSNISSEDINKLFSNPVDFIKLDLHYAGVE</sequence>